<feature type="transmembrane region" description="Helical" evidence="1">
    <location>
        <begin position="66"/>
        <end position="85"/>
    </location>
</feature>
<organism evidence="3 4">
    <name type="scientific">Mailhella massiliensis</name>
    <dbReference type="NCBI Taxonomy" id="1903261"/>
    <lineage>
        <taxon>Bacteria</taxon>
        <taxon>Pseudomonadati</taxon>
        <taxon>Thermodesulfobacteriota</taxon>
        <taxon>Desulfovibrionia</taxon>
        <taxon>Desulfovibrionales</taxon>
        <taxon>Desulfovibrionaceae</taxon>
        <taxon>Mailhella</taxon>
    </lineage>
</organism>
<feature type="transmembrane region" description="Helical" evidence="1">
    <location>
        <begin position="12"/>
        <end position="32"/>
    </location>
</feature>
<feature type="transmembrane region" description="Helical" evidence="1">
    <location>
        <begin position="553"/>
        <end position="575"/>
    </location>
</feature>
<dbReference type="EMBL" id="DYZA01000068">
    <property type="protein sequence ID" value="HJD96717.1"/>
    <property type="molecule type" value="Genomic_DNA"/>
</dbReference>
<feature type="transmembrane region" description="Helical" evidence="1">
    <location>
        <begin position="523"/>
        <end position="541"/>
    </location>
</feature>
<feature type="transmembrane region" description="Helical" evidence="1">
    <location>
        <begin position="485"/>
        <end position="511"/>
    </location>
</feature>
<keyword evidence="1" id="KW-0472">Membrane</keyword>
<feature type="transmembrane region" description="Helical" evidence="1">
    <location>
        <begin position="292"/>
        <end position="318"/>
    </location>
</feature>
<accession>A0A921AUQ1</accession>
<comment type="caution">
    <text evidence="3">The sequence shown here is derived from an EMBL/GenBank/DDBJ whole genome shotgun (WGS) entry which is preliminary data.</text>
</comment>
<feature type="domain" description="TRAP C4-dicarboxylate transport system permease DctM subunit" evidence="2">
    <location>
        <begin position="111"/>
        <end position="550"/>
    </location>
</feature>
<dbReference type="NCBIfam" id="TIGR02123">
    <property type="entry name" value="TRAP_fused"/>
    <property type="match status" value="1"/>
</dbReference>
<keyword evidence="1" id="KW-1133">Transmembrane helix</keyword>
<evidence type="ECO:0000313" key="4">
    <source>
        <dbReference type="Proteomes" id="UP000698963"/>
    </source>
</evidence>
<feature type="transmembrane region" description="Helical" evidence="1">
    <location>
        <begin position="339"/>
        <end position="359"/>
    </location>
</feature>
<feature type="transmembrane region" description="Helical" evidence="1">
    <location>
        <begin position="181"/>
        <end position="204"/>
    </location>
</feature>
<evidence type="ECO:0000313" key="3">
    <source>
        <dbReference type="EMBL" id="HJD96717.1"/>
    </source>
</evidence>
<dbReference type="AlphaFoldDB" id="A0A921AUQ1"/>
<dbReference type="PANTHER" id="PTHR43849:SF2">
    <property type="entry name" value="BLL3936 PROTEIN"/>
    <property type="match status" value="1"/>
</dbReference>
<evidence type="ECO:0000256" key="1">
    <source>
        <dbReference type="SAM" id="Phobius"/>
    </source>
</evidence>
<proteinExistence type="predicted"/>
<protein>
    <submittedName>
        <fullName evidence="3">TRAP transporter fused permease subunit</fullName>
    </submittedName>
</protein>
<dbReference type="InterPro" id="IPR010656">
    <property type="entry name" value="DctM"/>
</dbReference>
<feature type="transmembrane region" description="Helical" evidence="1">
    <location>
        <begin position="97"/>
        <end position="117"/>
    </location>
</feature>
<keyword evidence="1" id="KW-0812">Transmembrane</keyword>
<evidence type="ECO:0000259" key="2">
    <source>
        <dbReference type="Pfam" id="PF06808"/>
    </source>
</evidence>
<feature type="transmembrane region" description="Helical" evidence="1">
    <location>
        <begin position="404"/>
        <end position="425"/>
    </location>
</feature>
<name>A0A921AUQ1_9BACT</name>
<dbReference type="InterPro" id="IPR011853">
    <property type="entry name" value="TRAP_DctM-Dct_fused"/>
</dbReference>
<feature type="transmembrane region" description="Helical" evidence="1">
    <location>
        <begin position="38"/>
        <end position="54"/>
    </location>
</feature>
<dbReference type="PANTHER" id="PTHR43849">
    <property type="entry name" value="BLL3936 PROTEIN"/>
    <property type="match status" value="1"/>
</dbReference>
<feature type="transmembrane region" description="Helical" evidence="1">
    <location>
        <begin position="225"/>
        <end position="246"/>
    </location>
</feature>
<feature type="transmembrane region" description="Helical" evidence="1">
    <location>
        <begin position="365"/>
        <end position="383"/>
    </location>
</feature>
<feature type="transmembrane region" description="Helical" evidence="1">
    <location>
        <begin position="587"/>
        <end position="616"/>
    </location>
</feature>
<dbReference type="RefSeq" id="WP_304121228.1">
    <property type="nucleotide sequence ID" value="NZ_DYZA01000068.1"/>
</dbReference>
<reference evidence="3" key="1">
    <citation type="journal article" date="2021" name="PeerJ">
        <title>Extensive microbial diversity within the chicken gut microbiome revealed by metagenomics and culture.</title>
        <authorList>
            <person name="Gilroy R."/>
            <person name="Ravi A."/>
            <person name="Getino M."/>
            <person name="Pursley I."/>
            <person name="Horton D.L."/>
            <person name="Alikhan N.F."/>
            <person name="Baker D."/>
            <person name="Gharbi K."/>
            <person name="Hall N."/>
            <person name="Watson M."/>
            <person name="Adriaenssens E.M."/>
            <person name="Foster-Nyarko E."/>
            <person name="Jarju S."/>
            <person name="Secka A."/>
            <person name="Antonio M."/>
            <person name="Oren A."/>
            <person name="Chaudhuri R.R."/>
            <person name="La Ragione R."/>
            <person name="Hildebrand F."/>
            <person name="Pallen M.J."/>
        </authorList>
    </citation>
    <scope>NUCLEOTIDE SEQUENCE</scope>
    <source>
        <strain evidence="3">ChiGjej2B2-19336</strain>
    </source>
</reference>
<gene>
    <name evidence="3" type="ORF">K8W16_03610</name>
</gene>
<feature type="transmembrane region" description="Helical" evidence="1">
    <location>
        <begin position="124"/>
        <end position="145"/>
    </location>
</feature>
<sequence length="635" mass="67715">MASIVEERIVPFLLGVIGVVWFVAQIIFSFFFPINPMTLAPIFLSFAFCIVFLVRPFPGSQRFPFLRILDFAVIPACIWMGTFFYLDQERIITRIPYISEILPADIVACLLMIVLLLEAMRRTIGWNLLGFVLVVIAYGVFGPYFPGVLRFDGFNLEAFTEIMSLTSNGVYGTALSTTASFIFYFIIFGALFAVCGGGQVLIDIGMKVSDPRSGGPAKAAVMSSALMGMISGSAVANVTTTGVMTIPMMKKAGYQPHQAGAIEAVASTGGQIMPPIMGVGAFIMAELLGMSYGEIAICAVIPASAYFISVFMLVGLLAKRNTFERHGAAVSAEALTFKVAPILPRLYLLIPALILIFMVLTGSSLRLSAVYSTIAVLVINLFNPKRMGLRDLYAAFMDGIRQSASLTIPVSACGIIIGIVVQSGLANKFAALLAVVGNSSLLLALLIAMGCCMILGMAMPTVAAYLISVTLFASALVRLDLPIFIVHMFCFYFGVMAQLTPPVCLASFTAAGIADADSWKTGWTAFTYAIVAFLVPFAFAYEPALLLQGTLMATATSAVSLLIGCYALAIAIAGFHTKPLSMPWRGVILASAICCIIPGVMTDIIGYSVFAAALLFNRNKKTPSAPDDASSEASA</sequence>
<reference evidence="3" key="2">
    <citation type="submission" date="2021-09" db="EMBL/GenBank/DDBJ databases">
        <authorList>
            <person name="Gilroy R."/>
        </authorList>
    </citation>
    <scope>NUCLEOTIDE SEQUENCE</scope>
    <source>
        <strain evidence="3">ChiGjej2B2-19336</strain>
    </source>
</reference>
<dbReference type="Pfam" id="PF06808">
    <property type="entry name" value="DctM"/>
    <property type="match status" value="1"/>
</dbReference>
<dbReference type="Proteomes" id="UP000698963">
    <property type="component" value="Unassembled WGS sequence"/>
</dbReference>